<reference evidence="2 3" key="1">
    <citation type="journal article" date="2019" name="Sci. Transl. Med.">
        <title>Quorum sensing between bacterial species on the skin protects against epidermal injury in atopic dermatitis.</title>
        <authorList>
            <person name="Williams M.R."/>
        </authorList>
    </citation>
    <scope>NUCLEOTIDE SEQUENCE [LARGE SCALE GENOMIC DNA]</scope>
    <source>
        <strain evidence="2 3">E7</strain>
    </source>
</reference>
<keyword evidence="1" id="KW-0812">Transmembrane</keyword>
<evidence type="ECO:0000313" key="3">
    <source>
        <dbReference type="Proteomes" id="UP000293637"/>
    </source>
</evidence>
<name>A0A4Q9WCK4_STALU</name>
<keyword evidence="1" id="KW-1133">Transmembrane helix</keyword>
<sequence>MEKAWYQRIFNPVNYCQYLVHSLKHNDVLAYLSNINILLSSFVMFSWIKVYTISKINIFSSFFYKGKFYILITDR</sequence>
<accession>A0A4Q9WCK4</accession>
<protein>
    <submittedName>
        <fullName evidence="2">Uncharacterized protein</fullName>
    </submittedName>
</protein>
<dbReference type="EMBL" id="SCHB01000002">
    <property type="protein sequence ID" value="TBW73089.1"/>
    <property type="molecule type" value="Genomic_DNA"/>
</dbReference>
<evidence type="ECO:0000256" key="1">
    <source>
        <dbReference type="SAM" id="Phobius"/>
    </source>
</evidence>
<evidence type="ECO:0000313" key="2">
    <source>
        <dbReference type="EMBL" id="TBW73089.1"/>
    </source>
</evidence>
<proteinExistence type="predicted"/>
<dbReference type="AlphaFoldDB" id="A0A4Q9WCK4"/>
<keyword evidence="1" id="KW-0472">Membrane</keyword>
<organism evidence="2 3">
    <name type="scientific">Staphylococcus lugdunensis</name>
    <dbReference type="NCBI Taxonomy" id="28035"/>
    <lineage>
        <taxon>Bacteria</taxon>
        <taxon>Bacillati</taxon>
        <taxon>Bacillota</taxon>
        <taxon>Bacilli</taxon>
        <taxon>Bacillales</taxon>
        <taxon>Staphylococcaceae</taxon>
        <taxon>Staphylococcus</taxon>
    </lineage>
</organism>
<dbReference type="Proteomes" id="UP000293637">
    <property type="component" value="Unassembled WGS sequence"/>
</dbReference>
<feature type="transmembrane region" description="Helical" evidence="1">
    <location>
        <begin position="28"/>
        <end position="48"/>
    </location>
</feature>
<gene>
    <name evidence="2" type="ORF">EQ812_04390</name>
</gene>
<comment type="caution">
    <text evidence="2">The sequence shown here is derived from an EMBL/GenBank/DDBJ whole genome shotgun (WGS) entry which is preliminary data.</text>
</comment>